<keyword evidence="9" id="KW-0807">Transducer</keyword>
<dbReference type="PROSITE" id="PS50262">
    <property type="entry name" value="G_PROTEIN_RECEP_F1_2"/>
    <property type="match status" value="1"/>
</dbReference>
<evidence type="ECO:0000313" key="13">
    <source>
        <dbReference type="EnsemblMetazoa" id="XP_020906700.1"/>
    </source>
</evidence>
<proteinExistence type="predicted"/>
<keyword evidence="2" id="KW-1003">Cell membrane</keyword>
<feature type="transmembrane region" description="Helical" evidence="11">
    <location>
        <begin position="243"/>
        <end position="264"/>
    </location>
</feature>
<feature type="domain" description="G-protein coupled receptors family 1 profile" evidence="12">
    <location>
        <begin position="28"/>
        <end position="262"/>
    </location>
</feature>
<evidence type="ECO:0000256" key="9">
    <source>
        <dbReference type="ARBA" id="ARBA00023224"/>
    </source>
</evidence>
<evidence type="ECO:0000256" key="3">
    <source>
        <dbReference type="ARBA" id="ARBA00022692"/>
    </source>
</evidence>
<dbReference type="PANTHER" id="PTHR24246:SF27">
    <property type="entry name" value="ADENOSINE RECEPTOR, ISOFORM A"/>
    <property type="match status" value="1"/>
</dbReference>
<dbReference type="Pfam" id="PF00001">
    <property type="entry name" value="7tm_1"/>
    <property type="match status" value="1"/>
</dbReference>
<feature type="transmembrane region" description="Helical" evidence="11">
    <location>
        <begin position="207"/>
        <end position="223"/>
    </location>
</feature>
<feature type="transmembrane region" description="Helical" evidence="11">
    <location>
        <begin position="49"/>
        <end position="69"/>
    </location>
</feature>
<dbReference type="KEGG" id="epa:110244816"/>
<evidence type="ECO:0000256" key="6">
    <source>
        <dbReference type="ARBA" id="ARBA00023136"/>
    </source>
</evidence>
<dbReference type="CDD" id="cd00637">
    <property type="entry name" value="7tm_classA_rhodopsin-like"/>
    <property type="match status" value="1"/>
</dbReference>
<keyword evidence="6 11" id="KW-0472">Membrane</keyword>
<feature type="transmembrane region" description="Helical" evidence="11">
    <location>
        <begin position="12"/>
        <end position="37"/>
    </location>
</feature>
<dbReference type="InterPro" id="IPR017452">
    <property type="entry name" value="GPCR_Rhodpsn_7TM"/>
</dbReference>
<dbReference type="GeneID" id="110244816"/>
<organism evidence="13 14">
    <name type="scientific">Exaiptasia diaphana</name>
    <name type="common">Tropical sea anemone</name>
    <name type="synonym">Aiptasia pulchella</name>
    <dbReference type="NCBI Taxonomy" id="2652724"/>
    <lineage>
        <taxon>Eukaryota</taxon>
        <taxon>Metazoa</taxon>
        <taxon>Cnidaria</taxon>
        <taxon>Anthozoa</taxon>
        <taxon>Hexacorallia</taxon>
        <taxon>Actiniaria</taxon>
        <taxon>Aiptasiidae</taxon>
        <taxon>Exaiptasia</taxon>
    </lineage>
</organism>
<keyword evidence="8" id="KW-0325">Glycoprotein</keyword>
<dbReference type="EnsemblMetazoa" id="XM_021051041.1">
    <property type="protein sequence ID" value="XP_020906700.1"/>
    <property type="gene ID" value="LOC110244816"/>
</dbReference>
<reference evidence="13" key="1">
    <citation type="submission" date="2022-11" db="UniProtKB">
        <authorList>
            <consortium name="EnsemblMetazoa"/>
        </authorList>
    </citation>
    <scope>IDENTIFICATION</scope>
</reference>
<dbReference type="PANTHER" id="PTHR24246">
    <property type="entry name" value="OLFACTORY RECEPTOR AND ADENOSINE RECEPTOR"/>
    <property type="match status" value="1"/>
</dbReference>
<feature type="compositionally biased region" description="Basic and acidic residues" evidence="10">
    <location>
        <begin position="306"/>
        <end position="318"/>
    </location>
</feature>
<dbReference type="GO" id="GO:0004930">
    <property type="term" value="F:G protein-coupled receptor activity"/>
    <property type="evidence" value="ECO:0007669"/>
    <property type="project" value="UniProtKB-KW"/>
</dbReference>
<evidence type="ECO:0000256" key="11">
    <source>
        <dbReference type="SAM" id="Phobius"/>
    </source>
</evidence>
<evidence type="ECO:0000259" key="12">
    <source>
        <dbReference type="PROSITE" id="PS50262"/>
    </source>
</evidence>
<keyword evidence="4 11" id="KW-1133">Transmembrane helix</keyword>
<dbReference type="Gene3D" id="1.20.1070.10">
    <property type="entry name" value="Rhodopsin 7-helix transmembrane proteins"/>
    <property type="match status" value="1"/>
</dbReference>
<evidence type="ECO:0000256" key="5">
    <source>
        <dbReference type="ARBA" id="ARBA00023040"/>
    </source>
</evidence>
<dbReference type="Proteomes" id="UP000887567">
    <property type="component" value="Unplaced"/>
</dbReference>
<feature type="compositionally biased region" description="Polar residues" evidence="10">
    <location>
        <begin position="292"/>
        <end position="305"/>
    </location>
</feature>
<name>A0A913XMF4_EXADI</name>
<evidence type="ECO:0000313" key="14">
    <source>
        <dbReference type="Proteomes" id="UP000887567"/>
    </source>
</evidence>
<feature type="transmembrane region" description="Helical" evidence="11">
    <location>
        <begin position="128"/>
        <end position="147"/>
    </location>
</feature>
<keyword evidence="5" id="KW-0297">G-protein coupled receptor</keyword>
<evidence type="ECO:0000256" key="1">
    <source>
        <dbReference type="ARBA" id="ARBA00004651"/>
    </source>
</evidence>
<evidence type="ECO:0000256" key="2">
    <source>
        <dbReference type="ARBA" id="ARBA00022475"/>
    </source>
</evidence>
<feature type="transmembrane region" description="Helical" evidence="11">
    <location>
        <begin position="167"/>
        <end position="187"/>
    </location>
</feature>
<feature type="region of interest" description="Disordered" evidence="10">
    <location>
        <begin position="292"/>
        <end position="335"/>
    </location>
</feature>
<comment type="subcellular location">
    <subcellularLocation>
        <location evidence="1">Cell membrane</location>
        <topology evidence="1">Multi-pass membrane protein</topology>
    </subcellularLocation>
</comment>
<dbReference type="OrthoDB" id="5955161at2759"/>
<dbReference type="AlphaFoldDB" id="A0A913XMF4"/>
<protein>
    <recommendedName>
        <fullName evidence="12">G-protein coupled receptors family 1 profile domain-containing protein</fullName>
    </recommendedName>
</protein>
<feature type="transmembrane region" description="Helical" evidence="11">
    <location>
        <begin position="94"/>
        <end position="116"/>
    </location>
</feature>
<sequence length="351" mass="39034">MANPIISFEMKVFWSVILVIESVLIITGNIMAIIVFLKKNFAVARSSYMLVNLTIADVLVGVAVFLTFLELTFSSQYMFSACIGETVNRVAQSVSLFTMFASLVSMALTALERMLAILWPFRFRKIHGLHYAVAVAVSWCLSIPLVFQRLVNDCSDMKARIVTNRLVLILQAMAIIIIILSYAAIFVKVRFFPEFQSSSSMKKNIRLAKTLMMTAAIAILTWMPRFAGKIFKVVSSSLRDIDVYLTLLVIIYSNSFLNLLVYAWRIPNFSKEIKKLLKCGCISSNDVVPVTSSLSTQSGQPTSQKETPESDCTGKDLPAKTGSTAGSSENNKMPKLERGISFNPELITVHC</sequence>
<accession>A0A913XMF4</accession>
<evidence type="ECO:0000256" key="4">
    <source>
        <dbReference type="ARBA" id="ARBA00022989"/>
    </source>
</evidence>
<evidence type="ECO:0000256" key="8">
    <source>
        <dbReference type="ARBA" id="ARBA00023180"/>
    </source>
</evidence>
<dbReference type="SUPFAM" id="SSF81321">
    <property type="entry name" value="Family A G protein-coupled receptor-like"/>
    <property type="match status" value="1"/>
</dbReference>
<dbReference type="PRINTS" id="PR00237">
    <property type="entry name" value="GPCRRHODOPSN"/>
</dbReference>
<dbReference type="RefSeq" id="XP_020906700.1">
    <property type="nucleotide sequence ID" value="XM_021051041.1"/>
</dbReference>
<keyword evidence="14" id="KW-1185">Reference proteome</keyword>
<keyword evidence="7" id="KW-0675">Receptor</keyword>
<evidence type="ECO:0000256" key="7">
    <source>
        <dbReference type="ARBA" id="ARBA00023170"/>
    </source>
</evidence>
<dbReference type="InterPro" id="IPR000276">
    <property type="entry name" value="GPCR_Rhodpsn"/>
</dbReference>
<feature type="compositionally biased region" description="Polar residues" evidence="10">
    <location>
        <begin position="321"/>
        <end position="331"/>
    </location>
</feature>
<dbReference type="OMA" id="TTSICKI"/>
<evidence type="ECO:0000256" key="10">
    <source>
        <dbReference type="SAM" id="MobiDB-lite"/>
    </source>
</evidence>
<dbReference type="GO" id="GO:0005886">
    <property type="term" value="C:plasma membrane"/>
    <property type="evidence" value="ECO:0007669"/>
    <property type="project" value="UniProtKB-SubCell"/>
</dbReference>
<keyword evidence="3 11" id="KW-0812">Transmembrane</keyword>